<organism evidence="3 4">
    <name type="scientific">Neolewinella agarilytica</name>
    <dbReference type="NCBI Taxonomy" id="478744"/>
    <lineage>
        <taxon>Bacteria</taxon>
        <taxon>Pseudomonadati</taxon>
        <taxon>Bacteroidota</taxon>
        <taxon>Saprospiria</taxon>
        <taxon>Saprospirales</taxon>
        <taxon>Lewinellaceae</taxon>
        <taxon>Neolewinella</taxon>
    </lineage>
</organism>
<protein>
    <submittedName>
        <fullName evidence="3">Por secretion system C-terminal sorting domain-containing protein</fullName>
    </submittedName>
</protein>
<reference evidence="4" key="1">
    <citation type="submission" date="2016-10" db="EMBL/GenBank/DDBJ databases">
        <authorList>
            <person name="Varghese N."/>
            <person name="Submissions S."/>
        </authorList>
    </citation>
    <scope>NUCLEOTIDE SEQUENCE [LARGE SCALE GENOMIC DNA]</scope>
    <source>
        <strain evidence="4">DSM 24740</strain>
    </source>
</reference>
<keyword evidence="4" id="KW-1185">Reference proteome</keyword>
<dbReference type="STRING" id="478744.SAMN05444359_111146"/>
<dbReference type="InterPro" id="IPR026444">
    <property type="entry name" value="Secre_tail"/>
</dbReference>
<dbReference type="AlphaFoldDB" id="A0A1H9GX67"/>
<evidence type="ECO:0000313" key="4">
    <source>
        <dbReference type="Proteomes" id="UP000199021"/>
    </source>
</evidence>
<sequence>MLYKIILCLSLLATASSTLSGQSLDWVFLEPGEGCGPDTDCSVGQQCYGLSYTPSLTGTATSYTFGFLANCVNGGSASLLGSSCTMTDNTDLDDSFCGGFNVLQFQPSGNTGSLAVTAGVPVILHQVCLTLGVGESMSFDEDVALSLTVSINLPGGGSDTDEPAYTTFTSTSADCDVALPVSWESFTARQVDKTARLDWAVSDETDHDYYSVEWSADGLNFSPLATVRAAIGQQGVTSSYSFDHLAPAPGTNYYRLRQVDFGGTYSYSTVEMLTFTPSVTEQGFSLFPNPASEEAQLLLSDGHSAQTFSLMTVTGKLIRTVNIRAGQARITLSLEGLPKGVYLVRVGEEVKQLVKQ</sequence>
<evidence type="ECO:0000313" key="3">
    <source>
        <dbReference type="EMBL" id="SEQ54716.1"/>
    </source>
</evidence>
<gene>
    <name evidence="3" type="ORF">SAMN05444359_111146</name>
</gene>
<feature type="domain" description="Secretion system C-terminal sorting" evidence="2">
    <location>
        <begin position="286"/>
        <end position="354"/>
    </location>
</feature>
<keyword evidence="1" id="KW-0732">Signal</keyword>
<proteinExistence type="predicted"/>
<feature type="chain" id="PRO_5011457743" evidence="1">
    <location>
        <begin position="21"/>
        <end position="356"/>
    </location>
</feature>
<feature type="signal peptide" evidence="1">
    <location>
        <begin position="1"/>
        <end position="20"/>
    </location>
</feature>
<dbReference type="NCBIfam" id="TIGR04183">
    <property type="entry name" value="Por_Secre_tail"/>
    <property type="match status" value="1"/>
</dbReference>
<accession>A0A1H9GX67</accession>
<evidence type="ECO:0000256" key="1">
    <source>
        <dbReference type="SAM" id="SignalP"/>
    </source>
</evidence>
<dbReference type="Proteomes" id="UP000199021">
    <property type="component" value="Unassembled WGS sequence"/>
</dbReference>
<dbReference type="EMBL" id="FOFB01000011">
    <property type="protein sequence ID" value="SEQ54716.1"/>
    <property type="molecule type" value="Genomic_DNA"/>
</dbReference>
<dbReference type="RefSeq" id="WP_090168590.1">
    <property type="nucleotide sequence ID" value="NZ_FOFB01000011.1"/>
</dbReference>
<dbReference type="Pfam" id="PF18962">
    <property type="entry name" value="Por_Secre_tail"/>
    <property type="match status" value="1"/>
</dbReference>
<dbReference type="OrthoDB" id="1490051at2"/>
<name>A0A1H9GX67_9BACT</name>
<evidence type="ECO:0000259" key="2">
    <source>
        <dbReference type="Pfam" id="PF18962"/>
    </source>
</evidence>
<dbReference type="InParanoid" id="A0A1H9GX67"/>